<accession>A0AAD6SHH3</accession>
<evidence type="ECO:0000313" key="2">
    <source>
        <dbReference type="Proteomes" id="UP001218188"/>
    </source>
</evidence>
<keyword evidence="2" id="KW-1185">Reference proteome</keyword>
<organism evidence="1 2">
    <name type="scientific">Mycena alexandri</name>
    <dbReference type="NCBI Taxonomy" id="1745969"/>
    <lineage>
        <taxon>Eukaryota</taxon>
        <taxon>Fungi</taxon>
        <taxon>Dikarya</taxon>
        <taxon>Basidiomycota</taxon>
        <taxon>Agaricomycotina</taxon>
        <taxon>Agaricomycetes</taxon>
        <taxon>Agaricomycetidae</taxon>
        <taxon>Agaricales</taxon>
        <taxon>Marasmiineae</taxon>
        <taxon>Mycenaceae</taxon>
        <taxon>Mycena</taxon>
    </lineage>
</organism>
<protein>
    <submittedName>
        <fullName evidence="1">Uncharacterized protein</fullName>
    </submittedName>
</protein>
<gene>
    <name evidence="1" type="ORF">C8F04DRAFT_1190758</name>
</gene>
<evidence type="ECO:0000313" key="1">
    <source>
        <dbReference type="EMBL" id="KAJ7026215.1"/>
    </source>
</evidence>
<reference evidence="1" key="1">
    <citation type="submission" date="2023-03" db="EMBL/GenBank/DDBJ databases">
        <title>Massive genome expansion in bonnet fungi (Mycena s.s.) driven by repeated elements and novel gene families across ecological guilds.</title>
        <authorList>
            <consortium name="Lawrence Berkeley National Laboratory"/>
            <person name="Harder C.B."/>
            <person name="Miyauchi S."/>
            <person name="Viragh M."/>
            <person name="Kuo A."/>
            <person name="Thoen E."/>
            <person name="Andreopoulos B."/>
            <person name="Lu D."/>
            <person name="Skrede I."/>
            <person name="Drula E."/>
            <person name="Henrissat B."/>
            <person name="Morin E."/>
            <person name="Kohler A."/>
            <person name="Barry K."/>
            <person name="LaButti K."/>
            <person name="Morin E."/>
            <person name="Salamov A."/>
            <person name="Lipzen A."/>
            <person name="Mereny Z."/>
            <person name="Hegedus B."/>
            <person name="Baldrian P."/>
            <person name="Stursova M."/>
            <person name="Weitz H."/>
            <person name="Taylor A."/>
            <person name="Grigoriev I.V."/>
            <person name="Nagy L.G."/>
            <person name="Martin F."/>
            <person name="Kauserud H."/>
        </authorList>
    </citation>
    <scope>NUCLEOTIDE SEQUENCE</scope>
    <source>
        <strain evidence="1">CBHHK200</strain>
    </source>
</reference>
<dbReference type="AlphaFoldDB" id="A0AAD6SHH3"/>
<proteinExistence type="predicted"/>
<sequence>MQAINLMPPLPIRVLVQHQHKDQSSFRHLSALHSSVEPCALVPVQIMPCRAIEPPQAKLPHSFHLNPSILAAADKRTRQDPAAGEFAVMDSASTRCWVLFGDCGTTARPWIGYGSSIDIRGCNETGGSWMMVRRPPLGLLGYAKSLELKSWPICHDKTQKATLFDVVYKVQGTAVHGVQGTLALVRGTGYWSNWSTGELTTVQ</sequence>
<comment type="caution">
    <text evidence="1">The sequence shown here is derived from an EMBL/GenBank/DDBJ whole genome shotgun (WGS) entry which is preliminary data.</text>
</comment>
<dbReference type="EMBL" id="JARJCM010000142">
    <property type="protein sequence ID" value="KAJ7026215.1"/>
    <property type="molecule type" value="Genomic_DNA"/>
</dbReference>
<name>A0AAD6SHH3_9AGAR</name>
<dbReference type="Proteomes" id="UP001218188">
    <property type="component" value="Unassembled WGS sequence"/>
</dbReference>